<dbReference type="PROSITE" id="PS51352">
    <property type="entry name" value="THIOREDOXIN_2"/>
    <property type="match status" value="1"/>
</dbReference>
<evidence type="ECO:0000313" key="7">
    <source>
        <dbReference type="EMBL" id="SFJ56691.1"/>
    </source>
</evidence>
<dbReference type="STRING" id="390807.SAMN04488095_3110"/>
<dbReference type="InterPro" id="IPR013740">
    <property type="entry name" value="Redoxin"/>
</dbReference>
<dbReference type="RefSeq" id="WP_092782851.1">
    <property type="nucleotide sequence ID" value="NZ_FORA01000004.1"/>
</dbReference>
<reference evidence="7 8" key="1">
    <citation type="submission" date="2016-10" db="EMBL/GenBank/DDBJ databases">
        <authorList>
            <person name="de Groot N.N."/>
        </authorList>
    </citation>
    <scope>NUCLEOTIDE SEQUENCE [LARGE SCALE GENOMIC DNA]</scope>
    <source>
        <strain evidence="7 8">DSM 19073</strain>
    </source>
</reference>
<proteinExistence type="inferred from homology"/>
<dbReference type="InterPro" id="IPR017937">
    <property type="entry name" value="Thioredoxin_CS"/>
</dbReference>
<evidence type="ECO:0000313" key="8">
    <source>
        <dbReference type="Proteomes" id="UP000199110"/>
    </source>
</evidence>
<dbReference type="InterPro" id="IPR004799">
    <property type="entry name" value="Periplasmic_diS_OxRdtase_DsbE"/>
</dbReference>
<keyword evidence="4" id="KW-1015">Disulfide bond</keyword>
<keyword evidence="5" id="KW-0676">Redox-active center</keyword>
<dbReference type="PANTHER" id="PTHR42852">
    <property type="entry name" value="THIOL:DISULFIDE INTERCHANGE PROTEIN DSBE"/>
    <property type="match status" value="1"/>
</dbReference>
<evidence type="ECO:0000256" key="2">
    <source>
        <dbReference type="ARBA" id="ARBA00007758"/>
    </source>
</evidence>
<dbReference type="PANTHER" id="PTHR42852:SF6">
    <property type="entry name" value="THIOL:DISULFIDE INTERCHANGE PROTEIN DSBE"/>
    <property type="match status" value="1"/>
</dbReference>
<comment type="similarity">
    <text evidence="2">Belongs to the thioredoxin family. DsbE subfamily.</text>
</comment>
<evidence type="ECO:0000256" key="1">
    <source>
        <dbReference type="ARBA" id="ARBA00004196"/>
    </source>
</evidence>
<dbReference type="GO" id="GO:0017004">
    <property type="term" value="P:cytochrome complex assembly"/>
    <property type="evidence" value="ECO:0007669"/>
    <property type="project" value="UniProtKB-KW"/>
</dbReference>
<dbReference type="NCBIfam" id="TIGR00385">
    <property type="entry name" value="dsbE"/>
    <property type="match status" value="1"/>
</dbReference>
<organism evidence="7 8">
    <name type="scientific">Jannaschia pohangensis</name>
    <dbReference type="NCBI Taxonomy" id="390807"/>
    <lineage>
        <taxon>Bacteria</taxon>
        <taxon>Pseudomonadati</taxon>
        <taxon>Pseudomonadota</taxon>
        <taxon>Alphaproteobacteria</taxon>
        <taxon>Rhodobacterales</taxon>
        <taxon>Roseobacteraceae</taxon>
        <taxon>Jannaschia</taxon>
    </lineage>
</organism>
<dbReference type="InterPro" id="IPR013766">
    <property type="entry name" value="Thioredoxin_domain"/>
</dbReference>
<dbReference type="PROSITE" id="PS00194">
    <property type="entry name" value="THIOREDOXIN_1"/>
    <property type="match status" value="1"/>
</dbReference>
<evidence type="ECO:0000256" key="3">
    <source>
        <dbReference type="ARBA" id="ARBA00022748"/>
    </source>
</evidence>
<dbReference type="SUPFAM" id="SSF52833">
    <property type="entry name" value="Thioredoxin-like"/>
    <property type="match status" value="1"/>
</dbReference>
<accession>A0A1I3SGE9</accession>
<dbReference type="InterPro" id="IPR036249">
    <property type="entry name" value="Thioredoxin-like_sf"/>
</dbReference>
<keyword evidence="8" id="KW-1185">Reference proteome</keyword>
<dbReference type="AlphaFoldDB" id="A0A1I3SGE9"/>
<dbReference type="Pfam" id="PF08534">
    <property type="entry name" value="Redoxin"/>
    <property type="match status" value="1"/>
</dbReference>
<evidence type="ECO:0000256" key="4">
    <source>
        <dbReference type="ARBA" id="ARBA00023157"/>
    </source>
</evidence>
<sequence>MRWLALLPVGIFALLAGVFLSGLFRDNPDEIRSALVGRPAPELAVGELTGKPVLTREMLDDGEVKLVNFWASWCVPCRVEHPQIETLAETVPVYGVNHRDKPEDALAFLAELGDPYAAIGADPGRVAVDWGVTGFPETFILDGSGNVTMRYAGPITVSVMEDTILPAIAAARGD</sequence>
<dbReference type="EMBL" id="FORA01000004">
    <property type="protein sequence ID" value="SFJ56691.1"/>
    <property type="molecule type" value="Genomic_DNA"/>
</dbReference>
<dbReference type="GO" id="GO:0030288">
    <property type="term" value="C:outer membrane-bounded periplasmic space"/>
    <property type="evidence" value="ECO:0007669"/>
    <property type="project" value="InterPro"/>
</dbReference>
<dbReference type="OrthoDB" id="9799347at2"/>
<dbReference type="Proteomes" id="UP000199110">
    <property type="component" value="Unassembled WGS sequence"/>
</dbReference>
<protein>
    <submittedName>
        <fullName evidence="7">Cytochrome c biogenesis protein CcmG, thiol:disulfide interchange protein DsbE</fullName>
    </submittedName>
</protein>
<name>A0A1I3SGE9_9RHOB</name>
<evidence type="ECO:0000259" key="6">
    <source>
        <dbReference type="PROSITE" id="PS51352"/>
    </source>
</evidence>
<feature type="domain" description="Thioredoxin" evidence="6">
    <location>
        <begin position="34"/>
        <end position="173"/>
    </location>
</feature>
<dbReference type="GO" id="GO:0015036">
    <property type="term" value="F:disulfide oxidoreductase activity"/>
    <property type="evidence" value="ECO:0007669"/>
    <property type="project" value="InterPro"/>
</dbReference>
<keyword evidence="3" id="KW-0201">Cytochrome c-type biogenesis</keyword>
<dbReference type="InterPro" id="IPR050553">
    <property type="entry name" value="Thioredoxin_ResA/DsbE_sf"/>
</dbReference>
<comment type="subcellular location">
    <subcellularLocation>
        <location evidence="1">Cell envelope</location>
    </subcellularLocation>
</comment>
<gene>
    <name evidence="7" type="ORF">SAMN04488095_3110</name>
</gene>
<dbReference type="Gene3D" id="3.40.30.10">
    <property type="entry name" value="Glutaredoxin"/>
    <property type="match status" value="1"/>
</dbReference>
<evidence type="ECO:0000256" key="5">
    <source>
        <dbReference type="ARBA" id="ARBA00023284"/>
    </source>
</evidence>